<dbReference type="Pfam" id="PF00078">
    <property type="entry name" value="RVT_1"/>
    <property type="match status" value="1"/>
</dbReference>
<name>A0A914C3I3_9BILA</name>
<dbReference type="Proteomes" id="UP000887540">
    <property type="component" value="Unplaced"/>
</dbReference>
<sequence length="162" mass="18326">MLPIVSKIAEFHFFTCLYPKINGKLSQNQFGFRNFRSTTDALLYFEHLVMIGFDSCKKKNVASRVAAVFLDIKKAFDFVPHAKLMDSLQSLSIPTNWLKLLSSYLENRHYMIRVGEAKSRKYDITSGVPQGREVHRKGAQVRCANVGCAKVGAQMSDAQMSK</sequence>
<dbReference type="WBParaSite" id="ACRNAN_Path_1599.g6221.t1">
    <property type="protein sequence ID" value="ACRNAN_Path_1599.g6221.t1"/>
    <property type="gene ID" value="ACRNAN_Path_1599.g6221"/>
</dbReference>
<evidence type="ECO:0000313" key="3">
    <source>
        <dbReference type="WBParaSite" id="ACRNAN_Path_1599.g6221.t1"/>
    </source>
</evidence>
<feature type="domain" description="Reverse transcriptase" evidence="1">
    <location>
        <begin position="24"/>
        <end position="131"/>
    </location>
</feature>
<evidence type="ECO:0000313" key="2">
    <source>
        <dbReference type="Proteomes" id="UP000887540"/>
    </source>
</evidence>
<evidence type="ECO:0000259" key="1">
    <source>
        <dbReference type="Pfam" id="PF00078"/>
    </source>
</evidence>
<dbReference type="InterPro" id="IPR000477">
    <property type="entry name" value="RT_dom"/>
</dbReference>
<protein>
    <submittedName>
        <fullName evidence="3">Reverse transcriptase domain-containing protein</fullName>
    </submittedName>
</protein>
<organism evidence="2 3">
    <name type="scientific">Acrobeloides nanus</name>
    <dbReference type="NCBI Taxonomy" id="290746"/>
    <lineage>
        <taxon>Eukaryota</taxon>
        <taxon>Metazoa</taxon>
        <taxon>Ecdysozoa</taxon>
        <taxon>Nematoda</taxon>
        <taxon>Chromadorea</taxon>
        <taxon>Rhabditida</taxon>
        <taxon>Tylenchina</taxon>
        <taxon>Cephalobomorpha</taxon>
        <taxon>Cephaloboidea</taxon>
        <taxon>Cephalobidae</taxon>
        <taxon>Acrobeloides</taxon>
    </lineage>
</organism>
<dbReference type="AlphaFoldDB" id="A0A914C3I3"/>
<keyword evidence="2" id="KW-1185">Reference proteome</keyword>
<accession>A0A914C3I3</accession>
<dbReference type="PANTHER" id="PTHR19446">
    <property type="entry name" value="REVERSE TRANSCRIPTASES"/>
    <property type="match status" value="1"/>
</dbReference>
<proteinExistence type="predicted"/>
<reference evidence="3" key="1">
    <citation type="submission" date="2022-11" db="UniProtKB">
        <authorList>
            <consortium name="WormBaseParasite"/>
        </authorList>
    </citation>
    <scope>IDENTIFICATION</scope>
</reference>